<keyword evidence="1" id="KW-0812">Transmembrane</keyword>
<evidence type="ECO:0000313" key="2">
    <source>
        <dbReference type="EMBL" id="AIO64961.1"/>
    </source>
</evidence>
<gene>
    <name evidence="2" type="ORF">DM82_3242</name>
</gene>
<name>A0AAI8B3D2_9BURK</name>
<dbReference type="Proteomes" id="UP000029424">
    <property type="component" value="Chromosome 1"/>
</dbReference>
<dbReference type="AlphaFoldDB" id="A0AAI8B3D2"/>
<dbReference type="EMBL" id="CP008726">
    <property type="protein sequence ID" value="AIO64961.1"/>
    <property type="molecule type" value="Genomic_DNA"/>
</dbReference>
<organism evidence="2 3">
    <name type="scientific">Burkholderia oklahomensis</name>
    <dbReference type="NCBI Taxonomy" id="342113"/>
    <lineage>
        <taxon>Bacteria</taxon>
        <taxon>Pseudomonadati</taxon>
        <taxon>Pseudomonadota</taxon>
        <taxon>Betaproteobacteria</taxon>
        <taxon>Burkholderiales</taxon>
        <taxon>Burkholderiaceae</taxon>
        <taxon>Burkholderia</taxon>
        <taxon>pseudomallei group</taxon>
    </lineage>
</organism>
<evidence type="ECO:0000313" key="3">
    <source>
        <dbReference type="Proteomes" id="UP000029424"/>
    </source>
</evidence>
<dbReference type="KEGG" id="bok:DM82_3242"/>
<keyword evidence="3" id="KW-1185">Reference proteome</keyword>
<reference evidence="2 3" key="1">
    <citation type="submission" date="2014-06" db="EMBL/GenBank/DDBJ databases">
        <authorList>
            <person name="Bishop-Lilly K.A."/>
            <person name="Broomall S.M."/>
            <person name="Chain P.S."/>
            <person name="Chertkov O."/>
            <person name="Coyne S.R."/>
            <person name="Daligault H.E."/>
            <person name="Davenport K.W."/>
            <person name="Erkkila T."/>
            <person name="Frey K.G."/>
            <person name="Gibbons H.S."/>
            <person name="Gu W."/>
            <person name="Jaissle J."/>
            <person name="Johnson S.L."/>
            <person name="Koroleva G.I."/>
            <person name="Ladner J.T."/>
            <person name="Lo C.-C."/>
            <person name="Minogue T.D."/>
            <person name="Munk C."/>
            <person name="Palacios G.F."/>
            <person name="Redden C.L."/>
            <person name="Rosenzweig C.N."/>
            <person name="Scholz M.B."/>
            <person name="Teshima H."/>
            <person name="Xu Y."/>
        </authorList>
    </citation>
    <scope>NUCLEOTIDE SEQUENCE [LARGE SCALE GENOMIC DNA]</scope>
    <source>
        <strain evidence="2 3">EO147</strain>
    </source>
</reference>
<accession>A0AAI8B3D2</accession>
<keyword evidence="1" id="KW-1133">Transmembrane helix</keyword>
<protein>
    <submittedName>
        <fullName evidence="2">Uncharacterized protein</fullName>
    </submittedName>
</protein>
<feature type="transmembrane region" description="Helical" evidence="1">
    <location>
        <begin position="63"/>
        <end position="83"/>
    </location>
</feature>
<sequence length="110" mass="12231">MRFSLPELAYVREHISHQRDAFDNRRGRLIGQLDKVGTFPALATLGISVVKLMQDQHIALNNSIVWTIAGSLAAFYLLSLLLADTSDKLTQAIGLLNFVIDNHPEKGDDE</sequence>
<proteinExistence type="predicted"/>
<keyword evidence="1" id="KW-0472">Membrane</keyword>
<evidence type="ECO:0000256" key="1">
    <source>
        <dbReference type="SAM" id="Phobius"/>
    </source>
</evidence>